<gene>
    <name evidence="2" type="ordered locus">CHU_1342</name>
</gene>
<keyword evidence="1" id="KW-0472">Membrane</keyword>
<protein>
    <submittedName>
        <fullName evidence="2">Uncharacterized protein</fullName>
    </submittedName>
</protein>
<feature type="transmembrane region" description="Helical" evidence="1">
    <location>
        <begin position="109"/>
        <end position="133"/>
    </location>
</feature>
<organism evidence="2 3">
    <name type="scientific">Cytophaga hutchinsonii (strain ATCC 33406 / DSM 1761 / CIP 103989 / NBRC 15051 / NCIMB 9469 / D465)</name>
    <dbReference type="NCBI Taxonomy" id="269798"/>
    <lineage>
        <taxon>Bacteria</taxon>
        <taxon>Pseudomonadati</taxon>
        <taxon>Bacteroidota</taxon>
        <taxon>Cytophagia</taxon>
        <taxon>Cytophagales</taxon>
        <taxon>Cytophagaceae</taxon>
        <taxon>Cytophaga</taxon>
    </lineage>
</organism>
<dbReference type="OrthoDB" id="263673at2"/>
<feature type="transmembrane region" description="Helical" evidence="1">
    <location>
        <begin position="53"/>
        <end position="71"/>
    </location>
</feature>
<feature type="transmembrane region" description="Helical" evidence="1">
    <location>
        <begin position="25"/>
        <end position="46"/>
    </location>
</feature>
<dbReference type="Proteomes" id="UP000001822">
    <property type="component" value="Chromosome"/>
</dbReference>
<evidence type="ECO:0000313" key="2">
    <source>
        <dbReference type="EMBL" id="ABG58614.1"/>
    </source>
</evidence>
<name>A0A6N4SQG6_CYTH3</name>
<evidence type="ECO:0000313" key="3">
    <source>
        <dbReference type="Proteomes" id="UP000001822"/>
    </source>
</evidence>
<proteinExistence type="predicted"/>
<sequence length="216" mass="25460">MKSLRITSWTLIGASFIFKLMHYPFSGPLILLGVILLLIYTIIFLANNVKENLAESLFHLNILIWTAYFMFRFMYWPFAQAVFAVAVCTALAYIILLRTNKTTISVRHILLFTYMSALIVLSYTPSYRIYYFFNLNTVLNENTNQYNYRAWDKYSWFLYVAEQKQEALDANQKARHAVEESLKSDPSDPEATLFVPYIMQHTYNIQEENWTNYTQP</sequence>
<dbReference type="EMBL" id="CP000383">
    <property type="protein sequence ID" value="ABG58614.1"/>
    <property type="molecule type" value="Genomic_DNA"/>
</dbReference>
<dbReference type="KEGG" id="chu:CHU_1342"/>
<accession>A0A6N4SQG6</accession>
<keyword evidence="1" id="KW-1133">Transmembrane helix</keyword>
<keyword evidence="3" id="KW-1185">Reference proteome</keyword>
<dbReference type="RefSeq" id="WP_011584729.1">
    <property type="nucleotide sequence ID" value="NC_008255.1"/>
</dbReference>
<evidence type="ECO:0000256" key="1">
    <source>
        <dbReference type="SAM" id="Phobius"/>
    </source>
</evidence>
<feature type="transmembrane region" description="Helical" evidence="1">
    <location>
        <begin position="77"/>
        <end position="97"/>
    </location>
</feature>
<dbReference type="AlphaFoldDB" id="A0A6N4SQG6"/>
<reference evidence="2 3" key="1">
    <citation type="journal article" date="2007" name="Appl. Environ. Microbiol.">
        <title>Genome sequence of the cellulolytic gliding bacterium Cytophaga hutchinsonii.</title>
        <authorList>
            <person name="Xie G."/>
            <person name="Bruce D.C."/>
            <person name="Challacombe J.F."/>
            <person name="Chertkov O."/>
            <person name="Detter J.C."/>
            <person name="Gilna P."/>
            <person name="Han C.S."/>
            <person name="Lucas S."/>
            <person name="Misra M."/>
            <person name="Myers G.L."/>
            <person name="Richardson P."/>
            <person name="Tapia R."/>
            <person name="Thayer N."/>
            <person name="Thompson L.S."/>
            <person name="Brettin T.S."/>
            <person name="Henrissat B."/>
            <person name="Wilson D.B."/>
            <person name="McBride M.J."/>
        </authorList>
    </citation>
    <scope>NUCLEOTIDE SEQUENCE [LARGE SCALE GENOMIC DNA]</scope>
    <source>
        <strain evidence="3">ATCC 33406 / DSM 1761 / CIP 103989 / NBRC 15051 / NCIMB 9469 / D465</strain>
    </source>
</reference>
<keyword evidence="1" id="KW-0812">Transmembrane</keyword>